<proteinExistence type="predicted"/>
<evidence type="ECO:0000313" key="2">
    <source>
        <dbReference type="Proteomes" id="UP000472727"/>
    </source>
</evidence>
<reference evidence="1 2" key="1">
    <citation type="submission" date="2019-06" db="EMBL/GenBank/DDBJ databases">
        <authorList>
            <person name="Palmer J.M."/>
        </authorList>
    </citation>
    <scope>NUCLEOTIDE SEQUENCE [LARGE SCALE GENOMIC DNA]</scope>
    <source>
        <strain evidence="1 2">TWF106</strain>
    </source>
</reference>
<accession>A0A7C8URK3</accession>
<dbReference type="Proteomes" id="UP000472727">
    <property type="component" value="Unassembled WGS sequence"/>
</dbReference>
<dbReference type="AlphaFoldDB" id="A0A7C8URK3"/>
<comment type="caution">
    <text evidence="1">The sequence shown here is derived from an EMBL/GenBank/DDBJ whole genome shotgun (WGS) entry which is preliminary data.</text>
</comment>
<organism evidence="1 2">
    <name type="scientific">Orbilia oligospora</name>
    <name type="common">Nematode-trapping fungus</name>
    <name type="synonym">Arthrobotrys oligospora</name>
    <dbReference type="NCBI Taxonomy" id="2813651"/>
    <lineage>
        <taxon>Eukaryota</taxon>
        <taxon>Fungi</taxon>
        <taxon>Dikarya</taxon>
        <taxon>Ascomycota</taxon>
        <taxon>Pezizomycotina</taxon>
        <taxon>Orbiliomycetes</taxon>
        <taxon>Orbiliales</taxon>
        <taxon>Orbiliaceae</taxon>
        <taxon>Orbilia</taxon>
    </lineage>
</organism>
<evidence type="ECO:0000313" key="1">
    <source>
        <dbReference type="EMBL" id="KAF3211716.1"/>
    </source>
</evidence>
<name>A0A7C8URK3_ORBOL</name>
<gene>
    <name evidence="1" type="ORF">TWF106_010168</name>
</gene>
<protein>
    <submittedName>
        <fullName evidence="1">Uncharacterized protein</fullName>
    </submittedName>
</protein>
<dbReference type="EMBL" id="WIWS01000073">
    <property type="protein sequence ID" value="KAF3211716.1"/>
    <property type="molecule type" value="Genomic_DNA"/>
</dbReference>
<sequence>MPSVVSQLQPVPVVSNKMGMAPCFTCGDELEILKGKMASYTLPVGVRPNTIHKEFYDNLVEGPHALDVDDKYLCNIPEIAYPESRPEPVHYETSLLPTIRNVVAEAVPKNLAQPLCICSEMVEFSFVAQDPRAHLVSYLEKPNSGPRNCPHRAASVLQHKSDPNVLPRLFARVFVHDESLGYQTGTMYEQQIGSTVLARNHNTPVTIKDQPNYTHYWMYKNYGIALGKGYNGTIEMEDAIPRTPLARFYERFGEESICHAICNSSGDLVQYSYCRMIESGFFIYLMDVGALDALFCDKCDAGILSLLTVLSSDTIDRLRDRAVGEMFNVNNVLGRQTKLALETWKGFNIHGTYGFCCKRTKDISRCIRNMGVWLYTNPVYYTHKWGQDDGLMEFVEALNGFMMNEVKRSQVGGEDDVAKVGGIMKRMIGTRLADFLVYFCA</sequence>